<keyword evidence="2" id="KW-1185">Reference proteome</keyword>
<dbReference type="RefSeq" id="WP_329493013.1">
    <property type="nucleotide sequence ID" value="NZ_CP108460.1"/>
</dbReference>
<evidence type="ECO:0000313" key="2">
    <source>
        <dbReference type="Proteomes" id="UP001432014"/>
    </source>
</evidence>
<dbReference type="EMBL" id="CP108482">
    <property type="protein sequence ID" value="WUS60885.1"/>
    <property type="molecule type" value="Genomic_DNA"/>
</dbReference>
<reference evidence="1 2" key="1">
    <citation type="submission" date="2022-10" db="EMBL/GenBank/DDBJ databases">
        <title>The complete genomes of actinobacterial strains from the NBC collection.</title>
        <authorList>
            <person name="Joergensen T.S."/>
            <person name="Alvarez Arevalo M."/>
            <person name="Sterndorff E.B."/>
            <person name="Faurdal D."/>
            <person name="Vuksanovic O."/>
            <person name="Mourched A.-S."/>
            <person name="Charusanti P."/>
            <person name="Shaw S."/>
            <person name="Blin K."/>
            <person name="Weber T."/>
        </authorList>
    </citation>
    <scope>NUCLEOTIDE SEQUENCE [LARGE SCALE GENOMIC DNA]</scope>
    <source>
        <strain evidence="1 2">NBC_01247</strain>
    </source>
</reference>
<protein>
    <submittedName>
        <fullName evidence="1">Uncharacterized protein</fullName>
    </submittedName>
</protein>
<name>A0ABZ1WJR1_9ACTN</name>
<proteinExistence type="predicted"/>
<dbReference type="Proteomes" id="UP001432014">
    <property type="component" value="Chromosome"/>
</dbReference>
<organism evidence="1 2">
    <name type="scientific">Kitasatospora herbaricolor</name>
    <dbReference type="NCBI Taxonomy" id="68217"/>
    <lineage>
        <taxon>Bacteria</taxon>
        <taxon>Bacillati</taxon>
        <taxon>Actinomycetota</taxon>
        <taxon>Actinomycetes</taxon>
        <taxon>Kitasatosporales</taxon>
        <taxon>Streptomycetaceae</taxon>
        <taxon>Kitasatospora</taxon>
    </lineage>
</organism>
<evidence type="ECO:0000313" key="1">
    <source>
        <dbReference type="EMBL" id="WUS60885.1"/>
    </source>
</evidence>
<sequence>MRAPYLLAFCLVGRTGRSTGSGDETVVIAQIVAALGAEDGGRVREVLPRPGARADTAALYALRGVLAGDLPAGDGTGGLGTGFW</sequence>
<gene>
    <name evidence="1" type="ORF">OG469_38575</name>
</gene>
<accession>A0ABZ1WJR1</accession>